<feature type="domain" description="Methylated-DNA-[protein]-cysteine S-methyltransferase DNA binding" evidence="7">
    <location>
        <begin position="95"/>
        <end position="174"/>
    </location>
</feature>
<proteinExistence type="predicted"/>
<dbReference type="InterPro" id="IPR036217">
    <property type="entry name" value="MethylDNA_cys_MeTrfase_DNAb"/>
</dbReference>
<evidence type="ECO:0000256" key="3">
    <source>
        <dbReference type="ARBA" id="ARBA00022679"/>
    </source>
</evidence>
<evidence type="ECO:0000256" key="1">
    <source>
        <dbReference type="ARBA" id="ARBA00001286"/>
    </source>
</evidence>
<dbReference type="PROSITE" id="PS00374">
    <property type="entry name" value="MGMT"/>
    <property type="match status" value="1"/>
</dbReference>
<evidence type="ECO:0000256" key="4">
    <source>
        <dbReference type="ARBA" id="ARBA00022763"/>
    </source>
</evidence>
<evidence type="ECO:0000259" key="7">
    <source>
        <dbReference type="Pfam" id="PF01035"/>
    </source>
</evidence>
<evidence type="ECO:0000256" key="2">
    <source>
        <dbReference type="ARBA" id="ARBA00022603"/>
    </source>
</evidence>
<dbReference type="GO" id="GO:0003908">
    <property type="term" value="F:methylated-DNA-[protein]-cysteine S-methyltransferase activity"/>
    <property type="evidence" value="ECO:0007669"/>
    <property type="project" value="UniProtKB-EC"/>
</dbReference>
<reference evidence="8 9" key="1">
    <citation type="submission" date="2011-10" db="EMBL/GenBank/DDBJ databases">
        <title>The Genome Sequence of Actinomyces graevenitzii C83.</title>
        <authorList>
            <consortium name="The Broad Institute Genome Sequencing Platform"/>
            <consortium name="The Broad Institute Genome Sequencing Center for Infectious Disease"/>
            <person name="Earl A."/>
            <person name="Ward D."/>
            <person name="Feldgarden M."/>
            <person name="Gevers D."/>
            <person name="Sibley C.D."/>
            <person name="Field T.R."/>
            <person name="Grinwis M."/>
            <person name="Eshaghurshan C.S."/>
            <person name="Surette M.G."/>
            <person name="Young S.K."/>
            <person name="Zeng Q."/>
            <person name="Gargeya S."/>
            <person name="Fitzgerald M."/>
            <person name="Haas B."/>
            <person name="Abouelleil A."/>
            <person name="Alvarado L."/>
            <person name="Arachchi H.M."/>
            <person name="Berlin A."/>
            <person name="Brown A."/>
            <person name="Chapman S.B."/>
            <person name="Chen Z."/>
            <person name="Dunbar C."/>
            <person name="Freedman E."/>
            <person name="Gearin G."/>
            <person name="Goldberg J."/>
            <person name="Griggs A."/>
            <person name="Gujja S."/>
            <person name="Heiman D."/>
            <person name="Howarth C."/>
            <person name="Larson L."/>
            <person name="Lui A."/>
            <person name="MacDonald P.J.P."/>
            <person name="Montmayeur A."/>
            <person name="Murphy C."/>
            <person name="Neiman D."/>
            <person name="Pearson M."/>
            <person name="Priest M."/>
            <person name="Roberts A."/>
            <person name="Saif S."/>
            <person name="Shea T."/>
            <person name="Shenoy N."/>
            <person name="Sisk P."/>
            <person name="Stolte C."/>
            <person name="Sykes S."/>
            <person name="Wortman J."/>
            <person name="Nusbaum C."/>
            <person name="Birren B."/>
        </authorList>
    </citation>
    <scope>NUCLEOTIDE SEQUENCE [LARGE SCALE GENOMIC DNA]</scope>
    <source>
        <strain evidence="8 9">C83</strain>
    </source>
</reference>
<dbReference type="InterPro" id="IPR014048">
    <property type="entry name" value="MethylDNA_cys_MeTrfase_DNA-bd"/>
</dbReference>
<dbReference type="SUPFAM" id="SSF46767">
    <property type="entry name" value="Methylated DNA-protein cysteine methyltransferase, C-terminal domain"/>
    <property type="match status" value="1"/>
</dbReference>
<name>G9PDM4_9ACTO</name>
<dbReference type="Gene3D" id="1.10.10.10">
    <property type="entry name" value="Winged helix-like DNA-binding domain superfamily/Winged helix DNA-binding domain"/>
    <property type="match status" value="1"/>
</dbReference>
<protein>
    <recommendedName>
        <fullName evidence="7">Methylated-DNA-[protein]-cysteine S-methyltransferase DNA binding domain-containing protein</fullName>
    </recommendedName>
</protein>
<comment type="catalytic activity">
    <reaction evidence="6">
        <text>a 6-O-methyl-2'-deoxyguanosine in DNA + L-cysteinyl-[protein] = S-methyl-L-cysteinyl-[protein] + a 2'-deoxyguanosine in DNA</text>
        <dbReference type="Rhea" id="RHEA:24000"/>
        <dbReference type="Rhea" id="RHEA-COMP:10131"/>
        <dbReference type="Rhea" id="RHEA-COMP:10132"/>
        <dbReference type="Rhea" id="RHEA-COMP:11367"/>
        <dbReference type="Rhea" id="RHEA-COMP:11368"/>
        <dbReference type="ChEBI" id="CHEBI:29950"/>
        <dbReference type="ChEBI" id="CHEBI:82612"/>
        <dbReference type="ChEBI" id="CHEBI:85445"/>
        <dbReference type="ChEBI" id="CHEBI:85448"/>
        <dbReference type="EC" id="2.1.1.63"/>
    </reaction>
</comment>
<sequence length="180" mass="19667">MILCVNRRVLHTVTINTPAGEFTMLGDNSRLYGAGFTGDLARVMASIRALPDDVGWEIRPGANQLLEQAVDAVKQYFEGNFEPVASFPIWQQGTPFRHQVWSTLRQTKAGQRLSYSQLADASGFPGATRAAATTCAVNSVGLFIPCHRVIRADGSIGKFGWNQQVKVDLLEHEARLAGHA</sequence>
<dbReference type="NCBIfam" id="TIGR00589">
    <property type="entry name" value="ogt"/>
    <property type="match status" value="1"/>
</dbReference>
<keyword evidence="3" id="KW-0808">Transferase</keyword>
<keyword evidence="2" id="KW-0489">Methyltransferase</keyword>
<dbReference type="InterPro" id="IPR036388">
    <property type="entry name" value="WH-like_DNA-bd_sf"/>
</dbReference>
<dbReference type="InterPro" id="IPR036631">
    <property type="entry name" value="MGMT_N_sf"/>
</dbReference>
<keyword evidence="4" id="KW-0227">DNA damage</keyword>
<keyword evidence="5" id="KW-0234">DNA repair</keyword>
<dbReference type="SUPFAM" id="SSF53155">
    <property type="entry name" value="Methylated DNA-protein cysteine methyltransferase domain"/>
    <property type="match status" value="1"/>
</dbReference>
<evidence type="ECO:0000313" key="8">
    <source>
        <dbReference type="EMBL" id="EHM89442.1"/>
    </source>
</evidence>
<dbReference type="eggNOG" id="COG0350">
    <property type="taxonomic scope" value="Bacteria"/>
</dbReference>
<comment type="caution">
    <text evidence="8">The sequence shown here is derived from an EMBL/GenBank/DDBJ whole genome shotgun (WGS) entry which is preliminary data.</text>
</comment>
<dbReference type="PANTHER" id="PTHR10815:SF13">
    <property type="entry name" value="METHYLATED-DNA--PROTEIN-CYSTEINE METHYLTRANSFERASE"/>
    <property type="match status" value="1"/>
</dbReference>
<accession>G9PDM4</accession>
<dbReference type="Proteomes" id="UP000003822">
    <property type="component" value="Unassembled WGS sequence"/>
</dbReference>
<dbReference type="InterPro" id="IPR001497">
    <property type="entry name" value="MethylDNA_cys_MeTrfase_AS"/>
</dbReference>
<dbReference type="STRING" id="435830.HMPREF0045_00107"/>
<keyword evidence="9" id="KW-1185">Reference proteome</keyword>
<dbReference type="GO" id="GO:0006281">
    <property type="term" value="P:DNA repair"/>
    <property type="evidence" value="ECO:0007669"/>
    <property type="project" value="UniProtKB-KW"/>
</dbReference>
<dbReference type="CDD" id="cd06445">
    <property type="entry name" value="ATase"/>
    <property type="match status" value="1"/>
</dbReference>
<gene>
    <name evidence="8" type="ORF">HMPREF0045_00107</name>
</gene>
<dbReference type="AlphaFoldDB" id="G9PDM4"/>
<dbReference type="EMBL" id="ACRN01000001">
    <property type="protein sequence ID" value="EHM89442.1"/>
    <property type="molecule type" value="Genomic_DNA"/>
</dbReference>
<evidence type="ECO:0000256" key="6">
    <source>
        <dbReference type="ARBA" id="ARBA00049348"/>
    </source>
</evidence>
<evidence type="ECO:0000313" key="9">
    <source>
        <dbReference type="Proteomes" id="UP000003822"/>
    </source>
</evidence>
<dbReference type="PANTHER" id="PTHR10815">
    <property type="entry name" value="METHYLATED-DNA--PROTEIN-CYSTEINE METHYLTRANSFERASE"/>
    <property type="match status" value="1"/>
</dbReference>
<dbReference type="OrthoDB" id="9811249at2"/>
<evidence type="ECO:0000256" key="5">
    <source>
        <dbReference type="ARBA" id="ARBA00023204"/>
    </source>
</evidence>
<organism evidence="8 9">
    <name type="scientific">Actinomyces graevenitzii C83</name>
    <dbReference type="NCBI Taxonomy" id="435830"/>
    <lineage>
        <taxon>Bacteria</taxon>
        <taxon>Bacillati</taxon>
        <taxon>Actinomycetota</taxon>
        <taxon>Actinomycetes</taxon>
        <taxon>Actinomycetales</taxon>
        <taxon>Actinomycetaceae</taxon>
        <taxon>Actinomyces</taxon>
    </lineage>
</organism>
<comment type="catalytic activity">
    <reaction evidence="1">
        <text>a 4-O-methyl-thymidine in DNA + L-cysteinyl-[protein] = a thymidine in DNA + S-methyl-L-cysteinyl-[protein]</text>
        <dbReference type="Rhea" id="RHEA:53428"/>
        <dbReference type="Rhea" id="RHEA-COMP:10131"/>
        <dbReference type="Rhea" id="RHEA-COMP:10132"/>
        <dbReference type="Rhea" id="RHEA-COMP:13555"/>
        <dbReference type="Rhea" id="RHEA-COMP:13556"/>
        <dbReference type="ChEBI" id="CHEBI:29950"/>
        <dbReference type="ChEBI" id="CHEBI:82612"/>
        <dbReference type="ChEBI" id="CHEBI:137386"/>
        <dbReference type="ChEBI" id="CHEBI:137387"/>
        <dbReference type="EC" id="2.1.1.63"/>
    </reaction>
</comment>
<dbReference type="GO" id="GO:0032259">
    <property type="term" value="P:methylation"/>
    <property type="evidence" value="ECO:0007669"/>
    <property type="project" value="UniProtKB-KW"/>
</dbReference>
<dbReference type="HOGENOM" id="CLU_000445_52_2_11"/>
<dbReference type="Pfam" id="PF01035">
    <property type="entry name" value="DNA_binding_1"/>
    <property type="match status" value="1"/>
</dbReference>
<dbReference type="PATRIC" id="fig|435830.3.peg.94"/>